<comment type="subcellular location">
    <subcellularLocation>
        <location evidence="1">Membrane</location>
        <topology evidence="1">Multi-pass membrane protein</topology>
    </subcellularLocation>
</comment>
<dbReference type="SUPFAM" id="SSF103473">
    <property type="entry name" value="MFS general substrate transporter"/>
    <property type="match status" value="1"/>
</dbReference>
<organism evidence="6 7">
    <name type="scientific">Plakobranchus ocellatus</name>
    <dbReference type="NCBI Taxonomy" id="259542"/>
    <lineage>
        <taxon>Eukaryota</taxon>
        <taxon>Metazoa</taxon>
        <taxon>Spiralia</taxon>
        <taxon>Lophotrochozoa</taxon>
        <taxon>Mollusca</taxon>
        <taxon>Gastropoda</taxon>
        <taxon>Heterobranchia</taxon>
        <taxon>Euthyneura</taxon>
        <taxon>Panpulmonata</taxon>
        <taxon>Sacoglossa</taxon>
        <taxon>Placobranchoidea</taxon>
        <taxon>Plakobranchidae</taxon>
        <taxon>Plakobranchus</taxon>
    </lineage>
</organism>
<feature type="transmembrane region" description="Helical" evidence="5">
    <location>
        <begin position="154"/>
        <end position="172"/>
    </location>
</feature>
<protein>
    <submittedName>
        <fullName evidence="6">Proton-coupled folate transporter-like</fullName>
    </submittedName>
</protein>
<dbReference type="EMBL" id="BLXT01004220">
    <property type="protein sequence ID" value="GFO11139.1"/>
    <property type="molecule type" value="Genomic_DNA"/>
</dbReference>
<keyword evidence="4 5" id="KW-0472">Membrane</keyword>
<comment type="caution">
    <text evidence="6">The sequence shown here is derived from an EMBL/GenBank/DDBJ whole genome shotgun (WGS) entry which is preliminary data.</text>
</comment>
<feature type="transmembrane region" description="Helical" evidence="5">
    <location>
        <begin position="223"/>
        <end position="244"/>
    </location>
</feature>
<accession>A0AAV4AXN5</accession>
<feature type="transmembrane region" description="Helical" evidence="5">
    <location>
        <begin position="193"/>
        <end position="217"/>
    </location>
</feature>
<keyword evidence="7" id="KW-1185">Reference proteome</keyword>
<evidence type="ECO:0000313" key="6">
    <source>
        <dbReference type="EMBL" id="GFO11139.1"/>
    </source>
</evidence>
<feature type="transmembrane region" description="Helical" evidence="5">
    <location>
        <begin position="349"/>
        <end position="368"/>
    </location>
</feature>
<evidence type="ECO:0000256" key="3">
    <source>
        <dbReference type="ARBA" id="ARBA00022989"/>
    </source>
</evidence>
<evidence type="ECO:0000313" key="7">
    <source>
        <dbReference type="Proteomes" id="UP000735302"/>
    </source>
</evidence>
<feature type="transmembrane region" description="Helical" evidence="5">
    <location>
        <begin position="280"/>
        <end position="301"/>
    </location>
</feature>
<sequence length="382" mass="42367">MDAQEVNANESEILLSADQSQKRREISTRRARLIIFFVHLVSSSSGTANWILLAQYLVQRIGDDAGYVNLTSVEHCTSNASDPNTKHANAVQKQATDLLTYLNFAQSFPAICVCFLVGSYSDYLGRRFILLLPLLTAFINYGITSLVIGSHLDLNLLFLGLGLDGLSGTWAARYVVEYAITADTSVSKESRTLWIFLLPCSGSIVTAGVTIGTSYLIECVGFLYASLVPTGLAFVTLIVPAMFFQETLAKKPEVCVWNPIFHFRRLFGLYVTQGSRRRRATLIICVSIFVFFTMGEMNHLLIDPLYQLHEPFCWDASRIGLYNSICTGGGNVLGALWLALVKICLPSEVVGMVGVLFQTFAFTFEGLIKSSWEFYIGEDNMK</sequence>
<feature type="transmembrane region" description="Helical" evidence="5">
    <location>
        <begin position="128"/>
        <end position="148"/>
    </location>
</feature>
<dbReference type="PANTHER" id="PTHR23507">
    <property type="entry name" value="ZGC:174356"/>
    <property type="match status" value="1"/>
</dbReference>
<dbReference type="PANTHER" id="PTHR23507:SF1">
    <property type="entry name" value="FI18259P1-RELATED"/>
    <property type="match status" value="1"/>
</dbReference>
<evidence type="ECO:0000256" key="4">
    <source>
        <dbReference type="ARBA" id="ARBA00023136"/>
    </source>
</evidence>
<dbReference type="AlphaFoldDB" id="A0AAV4AXN5"/>
<name>A0AAV4AXN5_9GAST</name>
<dbReference type="Gene3D" id="1.20.1250.20">
    <property type="entry name" value="MFS general substrate transporter like domains"/>
    <property type="match status" value="1"/>
</dbReference>
<dbReference type="Proteomes" id="UP000735302">
    <property type="component" value="Unassembled WGS sequence"/>
</dbReference>
<keyword evidence="2 5" id="KW-0812">Transmembrane</keyword>
<feature type="transmembrane region" description="Helical" evidence="5">
    <location>
        <begin position="101"/>
        <end position="121"/>
    </location>
</feature>
<feature type="transmembrane region" description="Helical" evidence="5">
    <location>
        <begin position="33"/>
        <end position="58"/>
    </location>
</feature>
<dbReference type="GO" id="GO:0016020">
    <property type="term" value="C:membrane"/>
    <property type="evidence" value="ECO:0007669"/>
    <property type="project" value="UniProtKB-SubCell"/>
</dbReference>
<evidence type="ECO:0000256" key="2">
    <source>
        <dbReference type="ARBA" id="ARBA00022692"/>
    </source>
</evidence>
<keyword evidence="3 5" id="KW-1133">Transmembrane helix</keyword>
<evidence type="ECO:0000256" key="1">
    <source>
        <dbReference type="ARBA" id="ARBA00004141"/>
    </source>
</evidence>
<evidence type="ECO:0000256" key="5">
    <source>
        <dbReference type="SAM" id="Phobius"/>
    </source>
</evidence>
<feature type="transmembrane region" description="Helical" evidence="5">
    <location>
        <begin position="321"/>
        <end position="340"/>
    </location>
</feature>
<reference evidence="6 7" key="1">
    <citation type="journal article" date="2021" name="Elife">
        <title>Chloroplast acquisition without the gene transfer in kleptoplastic sea slugs, Plakobranchus ocellatus.</title>
        <authorList>
            <person name="Maeda T."/>
            <person name="Takahashi S."/>
            <person name="Yoshida T."/>
            <person name="Shimamura S."/>
            <person name="Takaki Y."/>
            <person name="Nagai Y."/>
            <person name="Toyoda A."/>
            <person name="Suzuki Y."/>
            <person name="Arimoto A."/>
            <person name="Ishii H."/>
            <person name="Satoh N."/>
            <person name="Nishiyama T."/>
            <person name="Hasebe M."/>
            <person name="Maruyama T."/>
            <person name="Minagawa J."/>
            <person name="Obokata J."/>
            <person name="Shigenobu S."/>
        </authorList>
    </citation>
    <scope>NUCLEOTIDE SEQUENCE [LARGE SCALE GENOMIC DNA]</scope>
</reference>
<dbReference type="GO" id="GO:0022857">
    <property type="term" value="F:transmembrane transporter activity"/>
    <property type="evidence" value="ECO:0007669"/>
    <property type="project" value="TreeGrafter"/>
</dbReference>
<gene>
    <name evidence="6" type="ORF">PoB_003764400</name>
</gene>
<dbReference type="InterPro" id="IPR036259">
    <property type="entry name" value="MFS_trans_sf"/>
</dbReference>
<proteinExistence type="predicted"/>